<dbReference type="Proteomes" id="UP000594262">
    <property type="component" value="Unplaced"/>
</dbReference>
<feature type="transmembrane region" description="Helical" evidence="7">
    <location>
        <begin position="329"/>
        <end position="348"/>
    </location>
</feature>
<feature type="transmembrane region" description="Helical" evidence="7">
    <location>
        <begin position="395"/>
        <end position="415"/>
    </location>
</feature>
<dbReference type="PANTHER" id="PTHR23051:SF0">
    <property type="entry name" value="SOLUTE CARRIER FAMILY 35 MEMBER F5"/>
    <property type="match status" value="1"/>
</dbReference>
<evidence type="ECO:0000256" key="2">
    <source>
        <dbReference type="ARBA" id="ARBA00007863"/>
    </source>
</evidence>
<proteinExistence type="inferred from homology"/>
<keyword evidence="4 7" id="KW-1133">Transmembrane helix</keyword>
<evidence type="ECO:0000256" key="1">
    <source>
        <dbReference type="ARBA" id="ARBA00004141"/>
    </source>
</evidence>
<organism evidence="9 10">
    <name type="scientific">Clytia hemisphaerica</name>
    <dbReference type="NCBI Taxonomy" id="252671"/>
    <lineage>
        <taxon>Eukaryota</taxon>
        <taxon>Metazoa</taxon>
        <taxon>Cnidaria</taxon>
        <taxon>Hydrozoa</taxon>
        <taxon>Hydroidolina</taxon>
        <taxon>Leptothecata</taxon>
        <taxon>Obeliida</taxon>
        <taxon>Clytiidae</taxon>
        <taxon>Clytia</taxon>
    </lineage>
</organism>
<feature type="transmembrane region" description="Helical" evidence="7">
    <location>
        <begin position="271"/>
        <end position="289"/>
    </location>
</feature>
<dbReference type="EnsemblMetazoa" id="CLYHEMT010302.1">
    <property type="protein sequence ID" value="CLYHEMP010302.1"/>
    <property type="gene ID" value="CLYHEMG010302"/>
</dbReference>
<dbReference type="GO" id="GO:0016020">
    <property type="term" value="C:membrane"/>
    <property type="evidence" value="ECO:0007669"/>
    <property type="project" value="UniProtKB-SubCell"/>
</dbReference>
<keyword evidence="10" id="KW-1185">Reference proteome</keyword>
<feature type="transmembrane region" description="Helical" evidence="7">
    <location>
        <begin position="30"/>
        <end position="47"/>
    </location>
</feature>
<dbReference type="AlphaFoldDB" id="A0A7M5V5T5"/>
<feature type="transmembrane region" description="Helical" evidence="7">
    <location>
        <begin position="301"/>
        <end position="317"/>
    </location>
</feature>
<feature type="transmembrane region" description="Helical" evidence="7">
    <location>
        <begin position="368"/>
        <end position="388"/>
    </location>
</feature>
<evidence type="ECO:0000256" key="7">
    <source>
        <dbReference type="SAM" id="Phobius"/>
    </source>
</evidence>
<evidence type="ECO:0000256" key="5">
    <source>
        <dbReference type="ARBA" id="ARBA00023136"/>
    </source>
</evidence>
<dbReference type="SUPFAM" id="SSF103481">
    <property type="entry name" value="Multidrug resistance efflux transporter EmrE"/>
    <property type="match status" value="1"/>
</dbReference>
<reference evidence="9" key="1">
    <citation type="submission" date="2021-01" db="UniProtKB">
        <authorList>
            <consortium name="EnsemblMetazoa"/>
        </authorList>
    </citation>
    <scope>IDENTIFICATION</scope>
</reference>
<dbReference type="InterPro" id="IPR000620">
    <property type="entry name" value="EamA_dom"/>
</dbReference>
<evidence type="ECO:0000313" key="9">
    <source>
        <dbReference type="EnsemblMetazoa" id="CLYHEMP010302.1"/>
    </source>
</evidence>
<dbReference type="OrthoDB" id="10041630at2759"/>
<protein>
    <recommendedName>
        <fullName evidence="6">Solute carrier family 35 member F5</fullName>
    </recommendedName>
</protein>
<feature type="transmembrane region" description="Helical" evidence="7">
    <location>
        <begin position="238"/>
        <end position="259"/>
    </location>
</feature>
<feature type="transmembrane region" description="Helical" evidence="7">
    <location>
        <begin position="67"/>
        <end position="84"/>
    </location>
</feature>
<evidence type="ECO:0000256" key="6">
    <source>
        <dbReference type="ARBA" id="ARBA00040744"/>
    </source>
</evidence>
<feature type="domain" description="EamA" evidence="8">
    <location>
        <begin position="298"/>
        <end position="440"/>
    </location>
</feature>
<dbReference type="GeneID" id="136809606"/>
<dbReference type="InterPro" id="IPR037185">
    <property type="entry name" value="EmrE-like"/>
</dbReference>
<evidence type="ECO:0000256" key="4">
    <source>
        <dbReference type="ARBA" id="ARBA00022989"/>
    </source>
</evidence>
<comment type="similarity">
    <text evidence="2">Belongs to the SLC35F solute transporter family.</text>
</comment>
<dbReference type="Pfam" id="PF00892">
    <property type="entry name" value="EamA"/>
    <property type="match status" value="1"/>
</dbReference>
<dbReference type="PANTHER" id="PTHR23051">
    <property type="entry name" value="SOLUTE CARRIER FAMILY 35, MEMBER F5"/>
    <property type="match status" value="1"/>
</dbReference>
<name>A0A7M5V5T5_9CNID</name>
<feature type="transmembrane region" description="Helical" evidence="7">
    <location>
        <begin position="213"/>
        <end position="232"/>
    </location>
</feature>
<comment type="subcellular location">
    <subcellularLocation>
        <location evidence="1">Membrane</location>
        <topology evidence="1">Multi-pass membrane protein</topology>
    </subcellularLocation>
</comment>
<accession>A0A7M5V5T5</accession>
<evidence type="ECO:0000259" key="8">
    <source>
        <dbReference type="Pfam" id="PF00892"/>
    </source>
</evidence>
<keyword evidence="3 7" id="KW-0812">Transmembrane</keyword>
<keyword evidence="5 7" id="KW-0472">Membrane</keyword>
<dbReference type="RefSeq" id="XP_066922249.1">
    <property type="nucleotide sequence ID" value="XM_067066148.1"/>
</dbReference>
<sequence length="481" mass="54364">MSSRDHGKLPLKEKNLLELKKCRRKKKQEFILGVIVLLVVDFIWVGSAELSDYIFKENKYDKPYFTTYFKTVFFSVYLIGFCFVRNWQYQIKQSCTRGLPTKKMLKEVSRVSQGPQNEHLRQQAISCETSATSTPGYITPPKFENMTDDEISLNGDSQNKKVKFNDVREVRSLAKRHAEAQILSRMSHNSVEELRGILLSLDQKLPLKETIKLSVYFVVLWVFATLGYQAALANTTPSVANILSATSGIFTLCFAACFPSTSADRFNFSKLLSVLVSFGGVFIVCWTDPAKKDSTVNIGDLYAIGGAILYATYLVLIRRKVGEDRKLDMPLFFGFVGLFGALFFWPGFFILHYTNVERFELPPDLKTWLLLILNAAIGTLLSEILWLWGCFLTSSLLATLSLGLVAPLSMAFDIIVHKVQFSYLFFLGVAPILISFVVVSLLTHYEGYDPVMNCFSKIFGNTKQEPNPDERESLLENDAVA</sequence>
<evidence type="ECO:0000313" key="10">
    <source>
        <dbReference type="Proteomes" id="UP000594262"/>
    </source>
</evidence>
<evidence type="ECO:0000256" key="3">
    <source>
        <dbReference type="ARBA" id="ARBA00022692"/>
    </source>
</evidence>
<feature type="transmembrane region" description="Helical" evidence="7">
    <location>
        <begin position="421"/>
        <end position="442"/>
    </location>
</feature>